<name>A0A146L1L7_LYGHE</name>
<sequence length="107" mass="11229">MSDPKPQEELNVPQSVVVDGTGESSAAVFSASQEDEWTAGSTEISGTSSTVDTESVVQQQQQSGNAMQPAPLQGCERNTVVTSPLFSDGETAISTAIGNSNRLVQRR</sequence>
<proteinExistence type="predicted"/>
<organism evidence="2">
    <name type="scientific">Lygus hesperus</name>
    <name type="common">Western plant bug</name>
    <dbReference type="NCBI Taxonomy" id="30085"/>
    <lineage>
        <taxon>Eukaryota</taxon>
        <taxon>Metazoa</taxon>
        <taxon>Ecdysozoa</taxon>
        <taxon>Arthropoda</taxon>
        <taxon>Hexapoda</taxon>
        <taxon>Insecta</taxon>
        <taxon>Pterygota</taxon>
        <taxon>Neoptera</taxon>
        <taxon>Paraneoptera</taxon>
        <taxon>Hemiptera</taxon>
        <taxon>Heteroptera</taxon>
        <taxon>Panheteroptera</taxon>
        <taxon>Cimicomorpha</taxon>
        <taxon>Miridae</taxon>
        <taxon>Mirini</taxon>
        <taxon>Lygus</taxon>
    </lineage>
</organism>
<evidence type="ECO:0000256" key="1">
    <source>
        <dbReference type="SAM" id="MobiDB-lite"/>
    </source>
</evidence>
<protein>
    <submittedName>
        <fullName evidence="2">Uncharacterized protein</fullName>
    </submittedName>
</protein>
<feature type="region of interest" description="Disordered" evidence="1">
    <location>
        <begin position="1"/>
        <end position="76"/>
    </location>
</feature>
<feature type="compositionally biased region" description="Polar residues" evidence="1">
    <location>
        <begin position="39"/>
        <end position="66"/>
    </location>
</feature>
<gene>
    <name evidence="2" type="ORF">g.38558</name>
</gene>
<accession>A0A146L1L7</accession>
<dbReference type="EMBL" id="GDHC01016185">
    <property type="protein sequence ID" value="JAQ02444.1"/>
    <property type="molecule type" value="Transcribed_RNA"/>
</dbReference>
<evidence type="ECO:0000313" key="2">
    <source>
        <dbReference type="EMBL" id="JAQ02444.1"/>
    </source>
</evidence>
<reference evidence="2" key="1">
    <citation type="journal article" date="2016" name="Gigascience">
        <title>De novo construction of an expanded transcriptome assembly for the western tarnished plant bug, Lygus hesperus.</title>
        <authorList>
            <person name="Tassone E.E."/>
            <person name="Geib S.M."/>
            <person name="Hall B."/>
            <person name="Fabrick J.A."/>
            <person name="Brent C.S."/>
            <person name="Hull J.J."/>
        </authorList>
    </citation>
    <scope>NUCLEOTIDE SEQUENCE</scope>
</reference>
<dbReference type="AlphaFoldDB" id="A0A146L1L7"/>